<reference evidence="4" key="3">
    <citation type="submission" date="2025-09" db="UniProtKB">
        <authorList>
            <consortium name="Ensembl"/>
        </authorList>
    </citation>
    <scope>IDENTIFICATION</scope>
</reference>
<feature type="transmembrane region" description="Helical" evidence="2">
    <location>
        <begin position="284"/>
        <end position="301"/>
    </location>
</feature>
<feature type="region of interest" description="Disordered" evidence="1">
    <location>
        <begin position="52"/>
        <end position="71"/>
    </location>
</feature>
<dbReference type="InterPro" id="IPR043502">
    <property type="entry name" value="DNA/RNA_pol_sf"/>
</dbReference>
<accession>A0A672YNT6</accession>
<name>A0A672YNT6_9TELE</name>
<dbReference type="Proteomes" id="UP000472271">
    <property type="component" value="Chromosome 7"/>
</dbReference>
<dbReference type="InParanoid" id="A0A672YNT6"/>
<reference evidence="4" key="1">
    <citation type="submission" date="2019-06" db="EMBL/GenBank/DDBJ databases">
        <authorList>
            <consortium name="Wellcome Sanger Institute Data Sharing"/>
        </authorList>
    </citation>
    <scope>NUCLEOTIDE SEQUENCE [LARGE SCALE GENOMIC DNA]</scope>
</reference>
<evidence type="ECO:0000313" key="4">
    <source>
        <dbReference type="Ensembl" id="ENSSORP00005006218.1"/>
    </source>
</evidence>
<evidence type="ECO:0000259" key="3">
    <source>
        <dbReference type="PROSITE" id="PS50878"/>
    </source>
</evidence>
<protein>
    <recommendedName>
        <fullName evidence="3">Reverse transcriptase domain-containing protein</fullName>
    </recommendedName>
</protein>
<dbReference type="AlphaFoldDB" id="A0A672YNT6"/>
<reference evidence="4" key="2">
    <citation type="submission" date="2025-08" db="UniProtKB">
        <authorList>
            <consortium name="Ensembl"/>
        </authorList>
    </citation>
    <scope>IDENTIFICATION</scope>
</reference>
<dbReference type="Ensembl" id="ENSSORT00005006470.1">
    <property type="protein sequence ID" value="ENSSORP00005006218.1"/>
    <property type="gene ID" value="ENSSORG00005003695.1"/>
</dbReference>
<dbReference type="PANTHER" id="PTHR33332">
    <property type="entry name" value="REVERSE TRANSCRIPTASE DOMAIN-CONTAINING PROTEIN"/>
    <property type="match status" value="1"/>
</dbReference>
<keyword evidence="2" id="KW-1133">Transmembrane helix</keyword>
<sequence>MEVTPGHCSHCSTISLNPWTLYPLTCTQPHSVIHSSPFFISKIQKIHLNLGSNSSTVTPDPHPPTHSLSTSDLPSLDEISELIHKSKPSTCQLDPLPTVLVKACLPSLAPFITAIIHSSLTTGTVPASFKTAAITSILKKPGADPTDFNNFRPISNLPFISNILKKTAAIQLHSHLSHNHLYEQFQSGFRPLHSTETALIKITNDLLTAADSGLLTILILLDLSSTFDSICHNILLNRLSSIGFTHTSLDWFKSDLSGCTQFIQIKSFTSHHFPVTSGVPQGSVLGPLLFIIYLLPLGSIFRKYNINFQCYADDTQLYLTCKHPPSSHPPPSLTAWQT</sequence>
<proteinExistence type="predicted"/>
<evidence type="ECO:0000256" key="1">
    <source>
        <dbReference type="SAM" id="MobiDB-lite"/>
    </source>
</evidence>
<keyword evidence="2" id="KW-0812">Transmembrane</keyword>
<dbReference type="Pfam" id="PF00078">
    <property type="entry name" value="RVT_1"/>
    <property type="match status" value="1"/>
</dbReference>
<dbReference type="SUPFAM" id="SSF56672">
    <property type="entry name" value="DNA/RNA polymerases"/>
    <property type="match status" value="1"/>
</dbReference>
<evidence type="ECO:0000256" key="2">
    <source>
        <dbReference type="SAM" id="Phobius"/>
    </source>
</evidence>
<dbReference type="InterPro" id="IPR000477">
    <property type="entry name" value="RT_dom"/>
</dbReference>
<dbReference type="PROSITE" id="PS50878">
    <property type="entry name" value="RT_POL"/>
    <property type="match status" value="1"/>
</dbReference>
<keyword evidence="2" id="KW-0472">Membrane</keyword>
<keyword evidence="5" id="KW-1185">Reference proteome</keyword>
<organism evidence="4 5">
    <name type="scientific">Sphaeramia orbicularis</name>
    <name type="common">orbiculate cardinalfish</name>
    <dbReference type="NCBI Taxonomy" id="375764"/>
    <lineage>
        <taxon>Eukaryota</taxon>
        <taxon>Metazoa</taxon>
        <taxon>Chordata</taxon>
        <taxon>Craniata</taxon>
        <taxon>Vertebrata</taxon>
        <taxon>Euteleostomi</taxon>
        <taxon>Actinopterygii</taxon>
        <taxon>Neopterygii</taxon>
        <taxon>Teleostei</taxon>
        <taxon>Neoteleostei</taxon>
        <taxon>Acanthomorphata</taxon>
        <taxon>Gobiaria</taxon>
        <taxon>Kurtiformes</taxon>
        <taxon>Apogonoidei</taxon>
        <taxon>Apogonidae</taxon>
        <taxon>Apogoninae</taxon>
        <taxon>Sphaeramia</taxon>
    </lineage>
</organism>
<evidence type="ECO:0000313" key="5">
    <source>
        <dbReference type="Proteomes" id="UP000472271"/>
    </source>
</evidence>
<feature type="domain" description="Reverse transcriptase" evidence="3">
    <location>
        <begin position="118"/>
        <end position="338"/>
    </location>
</feature>